<keyword evidence="2" id="KW-0472">Membrane</keyword>
<dbReference type="Gene3D" id="3.40.50.720">
    <property type="entry name" value="NAD(P)-binding Rossmann-like Domain"/>
    <property type="match status" value="1"/>
</dbReference>
<evidence type="ECO:0000256" key="2">
    <source>
        <dbReference type="ARBA" id="ARBA00023136"/>
    </source>
</evidence>
<gene>
    <name evidence="3" type="ORF">Ahy_Scaffold6g107980</name>
</gene>
<comment type="subcellular location">
    <subcellularLocation>
        <location evidence="1">Endomembrane system</location>
    </subcellularLocation>
</comment>
<accession>A0A444WPS8</accession>
<evidence type="ECO:0000313" key="3">
    <source>
        <dbReference type="EMBL" id="RYQ79272.1"/>
    </source>
</evidence>
<protein>
    <recommendedName>
        <fullName evidence="5">NAD(P)-binding domain-containing protein</fullName>
    </recommendedName>
</protein>
<reference evidence="3 4" key="1">
    <citation type="submission" date="2019-01" db="EMBL/GenBank/DDBJ databases">
        <title>Sequencing of cultivated peanut Arachis hypogaea provides insights into genome evolution and oil improvement.</title>
        <authorList>
            <person name="Chen X."/>
        </authorList>
    </citation>
    <scope>NUCLEOTIDE SEQUENCE [LARGE SCALE GENOMIC DNA]</scope>
    <source>
        <strain evidence="4">cv. Fuhuasheng</strain>
        <tissue evidence="3">Leaves</tissue>
    </source>
</reference>
<dbReference type="Gene3D" id="1.25.40.270">
    <property type="entry name" value="Vacuolar protein sorting-associated protein vta1"/>
    <property type="match status" value="1"/>
</dbReference>
<dbReference type="PANTHER" id="PTHR47285">
    <property type="entry name" value="PROTEIN TIC 62, CHLOROPLASTIC"/>
    <property type="match status" value="1"/>
</dbReference>
<dbReference type="GO" id="GO:0012505">
    <property type="term" value="C:endomembrane system"/>
    <property type="evidence" value="ECO:0007669"/>
    <property type="project" value="UniProtKB-SubCell"/>
</dbReference>
<evidence type="ECO:0000313" key="4">
    <source>
        <dbReference type="Proteomes" id="UP000289738"/>
    </source>
</evidence>
<evidence type="ECO:0008006" key="5">
    <source>
        <dbReference type="Google" id="ProtNLM"/>
    </source>
</evidence>
<dbReference type="AlphaFoldDB" id="A0A444WPS8"/>
<dbReference type="EMBL" id="SDMP01000026">
    <property type="protein sequence ID" value="RYQ79272.1"/>
    <property type="molecule type" value="Genomic_DNA"/>
</dbReference>
<dbReference type="Proteomes" id="UP000289738">
    <property type="component" value="Unassembled WGS sequence"/>
</dbReference>
<dbReference type="InterPro" id="IPR036291">
    <property type="entry name" value="NAD(P)-bd_dom_sf"/>
</dbReference>
<proteinExistence type="predicted"/>
<dbReference type="STRING" id="3818.A0A444WPS8"/>
<name>A0A444WPS8_ARAHY</name>
<keyword evidence="4" id="KW-1185">Reference proteome</keyword>
<dbReference type="PANTHER" id="PTHR47285:SF1">
    <property type="entry name" value="PROTEIN TIC 62, CHLOROPLASTIC"/>
    <property type="match status" value="1"/>
</dbReference>
<sequence>MSYSRRGSDPPPQRWILQTQTAGNLGADPILDSEVVPSSLVQIAPILCVANEVEASNPRVACLCKFLLYCIFFVDEANTIQVDKANARAVKERETAQKAIEEALPVIKETPVLVQDSAKIKEATPGSTKIEGIPEKIDSKDDNLVFVAGATARVGSRTVRELIKLGVKVRARVRSAERAGLLIKIQVLSYV</sequence>
<evidence type="ECO:0000256" key="1">
    <source>
        <dbReference type="ARBA" id="ARBA00004308"/>
    </source>
</evidence>
<dbReference type="InterPro" id="IPR023175">
    <property type="entry name" value="Vta1/CALS_N_sf"/>
</dbReference>
<organism evidence="3 4">
    <name type="scientific">Arachis hypogaea</name>
    <name type="common">Peanut</name>
    <dbReference type="NCBI Taxonomy" id="3818"/>
    <lineage>
        <taxon>Eukaryota</taxon>
        <taxon>Viridiplantae</taxon>
        <taxon>Streptophyta</taxon>
        <taxon>Embryophyta</taxon>
        <taxon>Tracheophyta</taxon>
        <taxon>Spermatophyta</taxon>
        <taxon>Magnoliopsida</taxon>
        <taxon>eudicotyledons</taxon>
        <taxon>Gunneridae</taxon>
        <taxon>Pentapetalae</taxon>
        <taxon>rosids</taxon>
        <taxon>fabids</taxon>
        <taxon>Fabales</taxon>
        <taxon>Fabaceae</taxon>
        <taxon>Papilionoideae</taxon>
        <taxon>50 kb inversion clade</taxon>
        <taxon>dalbergioids sensu lato</taxon>
        <taxon>Dalbergieae</taxon>
        <taxon>Pterocarpus clade</taxon>
        <taxon>Arachis</taxon>
    </lineage>
</organism>
<dbReference type="SUPFAM" id="SSF51735">
    <property type="entry name" value="NAD(P)-binding Rossmann-fold domains"/>
    <property type="match status" value="1"/>
</dbReference>
<comment type="caution">
    <text evidence="3">The sequence shown here is derived from an EMBL/GenBank/DDBJ whole genome shotgun (WGS) entry which is preliminary data.</text>
</comment>
<dbReference type="InterPro" id="IPR044719">
    <property type="entry name" value="TIC62"/>
</dbReference>